<evidence type="ECO:0000259" key="4">
    <source>
        <dbReference type="PROSITE" id="PS50287"/>
    </source>
</evidence>
<dbReference type="PANTHER" id="PTHR48071">
    <property type="entry name" value="SRCR DOMAIN-CONTAINING PROTEIN"/>
    <property type="match status" value="1"/>
</dbReference>
<accession>A0ABY7D7K8</accession>
<keyword evidence="6" id="KW-1185">Reference proteome</keyword>
<gene>
    <name evidence="5" type="ORF">MAR_006130</name>
</gene>
<evidence type="ECO:0000313" key="6">
    <source>
        <dbReference type="Proteomes" id="UP001164746"/>
    </source>
</evidence>
<dbReference type="PROSITE" id="PS50287">
    <property type="entry name" value="SRCR_2"/>
    <property type="match status" value="1"/>
</dbReference>
<dbReference type="InterPro" id="IPR001190">
    <property type="entry name" value="SRCR"/>
</dbReference>
<comment type="caution">
    <text evidence="2">Lacks conserved residue(s) required for the propagation of feature annotation.</text>
</comment>
<dbReference type="EMBL" id="CP111012">
    <property type="protein sequence ID" value="WAQ93659.1"/>
    <property type="molecule type" value="Genomic_DNA"/>
</dbReference>
<evidence type="ECO:0000256" key="2">
    <source>
        <dbReference type="PROSITE-ProRule" id="PRU00196"/>
    </source>
</evidence>
<organism evidence="5 6">
    <name type="scientific">Mya arenaria</name>
    <name type="common">Soft-shell clam</name>
    <dbReference type="NCBI Taxonomy" id="6604"/>
    <lineage>
        <taxon>Eukaryota</taxon>
        <taxon>Metazoa</taxon>
        <taxon>Spiralia</taxon>
        <taxon>Lophotrochozoa</taxon>
        <taxon>Mollusca</taxon>
        <taxon>Bivalvia</taxon>
        <taxon>Autobranchia</taxon>
        <taxon>Heteroconchia</taxon>
        <taxon>Euheterodonta</taxon>
        <taxon>Imparidentia</taxon>
        <taxon>Neoheterodontei</taxon>
        <taxon>Myida</taxon>
        <taxon>Myoidea</taxon>
        <taxon>Myidae</taxon>
        <taxon>Mya</taxon>
    </lineage>
</organism>
<dbReference type="PANTHER" id="PTHR48071:SF27">
    <property type="entry name" value="SCAVENGER RECEPTOR CYSTEINE-RICH TYPE 1 PROTEIN M130-LIKE"/>
    <property type="match status" value="1"/>
</dbReference>
<name>A0ABY7D7K8_MYAAR</name>
<keyword evidence="1 2" id="KW-1015">Disulfide bond</keyword>
<proteinExistence type="predicted"/>
<feature type="disulfide bond" evidence="2">
    <location>
        <begin position="428"/>
        <end position="438"/>
    </location>
</feature>
<dbReference type="Proteomes" id="UP001164746">
    <property type="component" value="Chromosome 1"/>
</dbReference>
<dbReference type="PRINTS" id="PR00258">
    <property type="entry name" value="SPERACTRCPTR"/>
</dbReference>
<dbReference type="SMART" id="SM00202">
    <property type="entry name" value="SR"/>
    <property type="match status" value="1"/>
</dbReference>
<dbReference type="InterPro" id="IPR036772">
    <property type="entry name" value="SRCR-like_dom_sf"/>
</dbReference>
<feature type="domain" description="SRCR" evidence="4">
    <location>
        <begin position="346"/>
        <end position="459"/>
    </location>
</feature>
<evidence type="ECO:0000313" key="5">
    <source>
        <dbReference type="EMBL" id="WAQ93659.1"/>
    </source>
</evidence>
<evidence type="ECO:0000256" key="3">
    <source>
        <dbReference type="SAM" id="Coils"/>
    </source>
</evidence>
<protein>
    <submittedName>
        <fullName evidence="5">L3BPA-like protein</fullName>
    </submittedName>
</protein>
<reference evidence="5" key="1">
    <citation type="submission" date="2022-11" db="EMBL/GenBank/DDBJ databases">
        <title>Centuries of genome instability and evolution in soft-shell clam transmissible cancer (bioRxiv).</title>
        <authorList>
            <person name="Hart S.F.M."/>
            <person name="Yonemitsu M.A."/>
            <person name="Giersch R.M."/>
            <person name="Beal B.F."/>
            <person name="Arriagada G."/>
            <person name="Davis B.W."/>
            <person name="Ostrander E.A."/>
            <person name="Goff S.P."/>
            <person name="Metzger M.J."/>
        </authorList>
    </citation>
    <scope>NUCLEOTIDE SEQUENCE</scope>
    <source>
        <strain evidence="5">MELC-2E11</strain>
        <tissue evidence="5">Siphon/mantle</tissue>
    </source>
</reference>
<dbReference type="Gene3D" id="3.10.250.10">
    <property type="entry name" value="SRCR-like domain"/>
    <property type="match status" value="1"/>
</dbReference>
<dbReference type="Pfam" id="PF00530">
    <property type="entry name" value="SRCR"/>
    <property type="match status" value="1"/>
</dbReference>
<sequence length="460" mass="52128">MACFRAYDPKALSKTDVGYGDMRPVLLHLIFCLTILKPIGGSRLGRLEDDVKILKSYIYRELSSIRDEVKEISNRVDILENITVTHDPGSPNQDMDITSYNLADKTGESEKQLLRAGNNIGSQAVKAEVQNIRKAYSNDKQNLHKLKNDVEGQLKELEQKITSHMHNLTLEVQHNIEYIHKNISLANCNLSEFINGSTTNVSTFSQNIKMEINELFANTSQQLFLQLNLTEAKIKLNISSTYSQNEDQLDSFLALAERNVNEMMLKADTIINLIRSNFSKIPIQITDLSMELQSIKNEMKGVEERLGNEFESSSSVLEKEIVLLRTCINTKGIIQNGFYYPCEKDIRLANASPYRSTGVQGRLEVRHDNEWGTACDDSYEKQPDVGTHYVTDNVNVVCRTFGFRECIYVDKAGLGQGSGNIWMDNMRCRGGESSFIKCPFNGWGVHNCGHHEDVGFRMWN</sequence>
<dbReference type="SUPFAM" id="SSF56487">
    <property type="entry name" value="SRCR-like"/>
    <property type="match status" value="1"/>
</dbReference>
<feature type="coiled-coil region" evidence="3">
    <location>
        <begin position="129"/>
        <end position="167"/>
    </location>
</feature>
<keyword evidence="3" id="KW-0175">Coiled coil</keyword>
<evidence type="ECO:0000256" key="1">
    <source>
        <dbReference type="ARBA" id="ARBA00023157"/>
    </source>
</evidence>